<protein>
    <recommendedName>
        <fullName evidence="4">Integral membrane protein</fullName>
    </recommendedName>
</protein>
<keyword evidence="3" id="KW-1185">Reference proteome</keyword>
<evidence type="ECO:0000313" key="3">
    <source>
        <dbReference type="Proteomes" id="UP001596443"/>
    </source>
</evidence>
<dbReference type="RefSeq" id="WP_284062392.1">
    <property type="nucleotide sequence ID" value="NZ_CP126158.1"/>
</dbReference>
<dbReference type="Proteomes" id="UP001596443">
    <property type="component" value="Unassembled WGS sequence"/>
</dbReference>
<feature type="transmembrane region" description="Helical" evidence="1">
    <location>
        <begin position="35"/>
        <end position="59"/>
    </location>
</feature>
<organism evidence="2 3">
    <name type="scientific">Halobaculum halobium</name>
    <dbReference type="NCBI Taxonomy" id="3032281"/>
    <lineage>
        <taxon>Archaea</taxon>
        <taxon>Methanobacteriati</taxon>
        <taxon>Methanobacteriota</taxon>
        <taxon>Stenosarchaea group</taxon>
        <taxon>Halobacteria</taxon>
        <taxon>Halobacteriales</taxon>
        <taxon>Haloferacaceae</taxon>
        <taxon>Halobaculum</taxon>
    </lineage>
</organism>
<comment type="caution">
    <text evidence="2">The sequence shown here is derived from an EMBL/GenBank/DDBJ whole genome shotgun (WGS) entry which is preliminary data.</text>
</comment>
<feature type="transmembrane region" description="Helical" evidence="1">
    <location>
        <begin position="74"/>
        <end position="93"/>
    </location>
</feature>
<feature type="transmembrane region" description="Helical" evidence="1">
    <location>
        <begin position="105"/>
        <end position="126"/>
    </location>
</feature>
<sequence>MDSPALGAREPVTQALIAQASVVQAPTAQLPAFQLLTVVLSFVGAGVALAAGIGIVAVYDRQGNDADGAVTRRAFGLWAAGTVLLAAGTPAVFRASLSTAPTLRALALVGALVGALAVGAAPMYLWQATNAEG</sequence>
<evidence type="ECO:0000313" key="2">
    <source>
        <dbReference type="EMBL" id="MFC6785544.1"/>
    </source>
</evidence>
<dbReference type="GeneID" id="81208580"/>
<dbReference type="EMBL" id="JBHSWX010000012">
    <property type="protein sequence ID" value="MFC6785544.1"/>
    <property type="molecule type" value="Genomic_DNA"/>
</dbReference>
<evidence type="ECO:0008006" key="4">
    <source>
        <dbReference type="Google" id="ProtNLM"/>
    </source>
</evidence>
<dbReference type="AlphaFoldDB" id="A0ABD5T908"/>
<accession>A0ABD5T908</accession>
<keyword evidence="1" id="KW-0812">Transmembrane</keyword>
<reference evidence="2 3" key="1">
    <citation type="journal article" date="2019" name="Int. J. Syst. Evol. Microbiol.">
        <title>The Global Catalogue of Microorganisms (GCM) 10K type strain sequencing project: providing services to taxonomists for standard genome sequencing and annotation.</title>
        <authorList>
            <consortium name="The Broad Institute Genomics Platform"/>
            <consortium name="The Broad Institute Genome Sequencing Center for Infectious Disease"/>
            <person name="Wu L."/>
            <person name="Ma J."/>
        </authorList>
    </citation>
    <scope>NUCLEOTIDE SEQUENCE [LARGE SCALE GENOMIC DNA]</scope>
    <source>
        <strain evidence="2 3">SYNS20</strain>
    </source>
</reference>
<keyword evidence="1" id="KW-0472">Membrane</keyword>
<keyword evidence="1" id="KW-1133">Transmembrane helix</keyword>
<proteinExistence type="predicted"/>
<name>A0ABD5T908_9EURY</name>
<gene>
    <name evidence="2" type="ORF">ACFQFD_05995</name>
</gene>
<evidence type="ECO:0000256" key="1">
    <source>
        <dbReference type="SAM" id="Phobius"/>
    </source>
</evidence>